<reference evidence="1" key="1">
    <citation type="submission" date="2023-04" db="EMBL/GenBank/DDBJ databases">
        <title>A chromosome-level genome assembly of the parasitoid wasp Eretmocerus hayati.</title>
        <authorList>
            <person name="Zhong Y."/>
            <person name="Liu S."/>
            <person name="Liu Y."/>
        </authorList>
    </citation>
    <scope>NUCLEOTIDE SEQUENCE</scope>
    <source>
        <strain evidence="1">ZJU_SS_LIU_2023</strain>
    </source>
</reference>
<accession>A0ACC2P4W2</accession>
<keyword evidence="2" id="KW-1185">Reference proteome</keyword>
<organism evidence="1 2">
    <name type="scientific">Eretmocerus hayati</name>
    <dbReference type="NCBI Taxonomy" id="131215"/>
    <lineage>
        <taxon>Eukaryota</taxon>
        <taxon>Metazoa</taxon>
        <taxon>Ecdysozoa</taxon>
        <taxon>Arthropoda</taxon>
        <taxon>Hexapoda</taxon>
        <taxon>Insecta</taxon>
        <taxon>Pterygota</taxon>
        <taxon>Neoptera</taxon>
        <taxon>Endopterygota</taxon>
        <taxon>Hymenoptera</taxon>
        <taxon>Apocrita</taxon>
        <taxon>Proctotrupomorpha</taxon>
        <taxon>Chalcidoidea</taxon>
        <taxon>Aphelinidae</taxon>
        <taxon>Aphelininae</taxon>
        <taxon>Eretmocerus</taxon>
    </lineage>
</organism>
<comment type="caution">
    <text evidence="1">The sequence shown here is derived from an EMBL/GenBank/DDBJ whole genome shotgun (WGS) entry which is preliminary data.</text>
</comment>
<evidence type="ECO:0000313" key="1">
    <source>
        <dbReference type="EMBL" id="KAJ8678442.1"/>
    </source>
</evidence>
<evidence type="ECO:0000313" key="2">
    <source>
        <dbReference type="Proteomes" id="UP001239111"/>
    </source>
</evidence>
<gene>
    <name evidence="1" type="ORF">QAD02_014229</name>
</gene>
<dbReference type="Proteomes" id="UP001239111">
    <property type="component" value="Chromosome 2"/>
</dbReference>
<name>A0ACC2P4W2_9HYME</name>
<sequence length="112" mass="13197">MDDKEAQLFFSDLNDSDFLNQSDDDQIGGYSDQDSNGGFHGEFLSEEERIFDKLTNLVLEKYQNESSEHIDRKVVTCLVRTRTYIRLRKLNKRLTSDPFTENAKEKNFKFMK</sequence>
<protein>
    <submittedName>
        <fullName evidence="1">Uncharacterized protein</fullName>
    </submittedName>
</protein>
<proteinExistence type="predicted"/>
<dbReference type="EMBL" id="CM056742">
    <property type="protein sequence ID" value="KAJ8678442.1"/>
    <property type="molecule type" value="Genomic_DNA"/>
</dbReference>